<dbReference type="InterPro" id="IPR039057">
    <property type="entry name" value="Spo22/ZIP4"/>
</dbReference>
<comment type="caution">
    <text evidence="2">The sequence shown here is derived from an EMBL/GenBank/DDBJ whole genome shotgun (WGS) entry which is preliminary data.</text>
</comment>
<evidence type="ECO:0000313" key="2">
    <source>
        <dbReference type="EMBL" id="EXJ56564.1"/>
    </source>
</evidence>
<protein>
    <submittedName>
        <fullName evidence="2">Uncharacterized protein</fullName>
    </submittedName>
</protein>
<dbReference type="RefSeq" id="XP_007759098.1">
    <property type="nucleotide sequence ID" value="XM_007760908.1"/>
</dbReference>
<dbReference type="OrthoDB" id="65716at2759"/>
<dbReference type="PANTHER" id="PTHR40375">
    <property type="entry name" value="SPORULATION-SPECIFIC PROTEIN 22"/>
    <property type="match status" value="1"/>
</dbReference>
<reference evidence="2 3" key="1">
    <citation type="submission" date="2013-03" db="EMBL/GenBank/DDBJ databases">
        <title>The Genome Sequence of Cladophialophora yegresii CBS 114405.</title>
        <authorList>
            <consortium name="The Broad Institute Genomics Platform"/>
            <person name="Cuomo C."/>
            <person name="de Hoog S."/>
            <person name="Gorbushina A."/>
            <person name="Walker B."/>
            <person name="Young S.K."/>
            <person name="Zeng Q."/>
            <person name="Gargeya S."/>
            <person name="Fitzgerald M."/>
            <person name="Haas B."/>
            <person name="Abouelleil A."/>
            <person name="Allen A.W."/>
            <person name="Alvarado L."/>
            <person name="Arachchi H.M."/>
            <person name="Berlin A.M."/>
            <person name="Chapman S.B."/>
            <person name="Gainer-Dewar J."/>
            <person name="Goldberg J."/>
            <person name="Griggs A."/>
            <person name="Gujja S."/>
            <person name="Hansen M."/>
            <person name="Howarth C."/>
            <person name="Imamovic A."/>
            <person name="Ireland A."/>
            <person name="Larimer J."/>
            <person name="McCowan C."/>
            <person name="Murphy C."/>
            <person name="Pearson M."/>
            <person name="Poon T.W."/>
            <person name="Priest M."/>
            <person name="Roberts A."/>
            <person name="Saif S."/>
            <person name="Shea T."/>
            <person name="Sisk P."/>
            <person name="Sykes S."/>
            <person name="Wortman J."/>
            <person name="Nusbaum C."/>
            <person name="Birren B."/>
        </authorList>
    </citation>
    <scope>NUCLEOTIDE SEQUENCE [LARGE SCALE GENOMIC DNA]</scope>
    <source>
        <strain evidence="2 3">CBS 114405</strain>
    </source>
</reference>
<organism evidence="2 3">
    <name type="scientific">Cladophialophora yegresii CBS 114405</name>
    <dbReference type="NCBI Taxonomy" id="1182544"/>
    <lineage>
        <taxon>Eukaryota</taxon>
        <taxon>Fungi</taxon>
        <taxon>Dikarya</taxon>
        <taxon>Ascomycota</taxon>
        <taxon>Pezizomycotina</taxon>
        <taxon>Eurotiomycetes</taxon>
        <taxon>Chaetothyriomycetidae</taxon>
        <taxon>Chaetothyriales</taxon>
        <taxon>Herpotrichiellaceae</taxon>
        <taxon>Cladophialophora</taxon>
    </lineage>
</organism>
<dbReference type="STRING" id="1182544.W9WDF7"/>
<dbReference type="GO" id="GO:0090173">
    <property type="term" value="P:regulation of synaptonemal complex assembly"/>
    <property type="evidence" value="ECO:0007669"/>
    <property type="project" value="InterPro"/>
</dbReference>
<evidence type="ECO:0000313" key="3">
    <source>
        <dbReference type="Proteomes" id="UP000019473"/>
    </source>
</evidence>
<dbReference type="AlphaFoldDB" id="W9WDF7"/>
<evidence type="ECO:0000256" key="1">
    <source>
        <dbReference type="SAM" id="MobiDB-lite"/>
    </source>
</evidence>
<gene>
    <name evidence="2" type="ORF">A1O7_06908</name>
</gene>
<feature type="compositionally biased region" description="Basic and acidic residues" evidence="1">
    <location>
        <begin position="425"/>
        <end position="434"/>
    </location>
</feature>
<dbReference type="VEuPathDB" id="FungiDB:A1O7_06908"/>
<feature type="region of interest" description="Disordered" evidence="1">
    <location>
        <begin position="384"/>
        <end position="434"/>
    </location>
</feature>
<accession>W9WDF7</accession>
<dbReference type="eggNOG" id="ENOG502T8A5">
    <property type="taxonomic scope" value="Eukaryota"/>
</dbReference>
<name>W9WDF7_9EURO</name>
<dbReference type="GeneID" id="19181483"/>
<dbReference type="HOGENOM" id="CLU_001453_1_0_1"/>
<feature type="compositionally biased region" description="Low complexity" evidence="1">
    <location>
        <begin position="384"/>
        <end position="397"/>
    </location>
</feature>
<dbReference type="PANTHER" id="PTHR40375:SF2">
    <property type="entry name" value="SPORULATION-SPECIFIC PROTEIN 22"/>
    <property type="match status" value="1"/>
</dbReference>
<keyword evidence="3" id="KW-1185">Reference proteome</keyword>
<dbReference type="Proteomes" id="UP000019473">
    <property type="component" value="Unassembled WGS sequence"/>
</dbReference>
<sequence length="495" mass="54309">MERQLIRVRKIVKCYIDLGNLDAAQEALEATSPARKQHALSRYLRYTLALRQGNEDEGTASIHIGIHHLVNTYQLTIRKIQYPANAPQEAHRGKVIHEINSKYCQAILYTVQVRSASPSSTAEDLPKTSYSGRPPPSSLAEIRLTLYRNVFDIYTQVHSLVSTLHDSSDFSHATTEVVEGMAQKQLVLAPLAFEALFFMQCSSITDGPEQGPSMVDETSLKQILDQTMALNPTQKTFSIFADMILSAGTGKHSNSDPGMSGSAPLSASTTVNLLARLITGLRSSPNYDAAQAAKWIRCMIQVVLDQLEIRAVPQERKNPASDSEDLPATADTRTQCMKNLSTLAKLMDHALIFARSNETYPAEELQWLATTLFNLAIDIYVTSSSPSPSTSTSASAPKIPYGTSKSETGEDKGTEGDNFMGQETAESKGPETDSVIRPETWAKRAVEFADMLGLKQNPSQNLEGSASAIARGRGEGVNLLARTLRERCQRLKWDV</sequence>
<dbReference type="EMBL" id="AMGW01000005">
    <property type="protein sequence ID" value="EXJ56564.1"/>
    <property type="molecule type" value="Genomic_DNA"/>
</dbReference>
<proteinExistence type="predicted"/>